<proteinExistence type="predicted"/>
<evidence type="ECO:0000313" key="1">
    <source>
        <dbReference type="EMBL" id="CAG8528218.1"/>
    </source>
</evidence>
<sequence>QLSLLNEFNNQDSEEQLSLLSQILNKLNDKDHEEVWININSILERIFGYDQIFKSSNNDEKHIGTLNNDQTLPSTQRVVSANKVSSGNLNDQTLSLIQRLREKINTSNNDVIESNVDKESNIETIKQNLVEYNKFGKNKKIEKLKHFISVKHHYNNLCHVATQETPPESNSLNNKQKAFVNILFGKNLPQKFSEGLFPASSVLPLIYLKNMKEIYGMHLIF</sequence>
<reference evidence="1" key="1">
    <citation type="submission" date="2021-06" db="EMBL/GenBank/DDBJ databases">
        <authorList>
            <person name="Kallberg Y."/>
            <person name="Tangrot J."/>
            <person name="Rosling A."/>
        </authorList>
    </citation>
    <scope>NUCLEOTIDE SEQUENCE</scope>
    <source>
        <strain evidence="1">AU212A</strain>
    </source>
</reference>
<organism evidence="1 2">
    <name type="scientific">Scutellospora calospora</name>
    <dbReference type="NCBI Taxonomy" id="85575"/>
    <lineage>
        <taxon>Eukaryota</taxon>
        <taxon>Fungi</taxon>
        <taxon>Fungi incertae sedis</taxon>
        <taxon>Mucoromycota</taxon>
        <taxon>Glomeromycotina</taxon>
        <taxon>Glomeromycetes</taxon>
        <taxon>Diversisporales</taxon>
        <taxon>Gigasporaceae</taxon>
        <taxon>Scutellospora</taxon>
    </lineage>
</organism>
<dbReference type="Proteomes" id="UP000789860">
    <property type="component" value="Unassembled WGS sequence"/>
</dbReference>
<gene>
    <name evidence="1" type="ORF">SCALOS_LOCUS4345</name>
</gene>
<evidence type="ECO:0000313" key="2">
    <source>
        <dbReference type="Proteomes" id="UP000789860"/>
    </source>
</evidence>
<name>A0ACA9LGF6_9GLOM</name>
<accession>A0ACA9LGF6</accession>
<feature type="non-terminal residue" evidence="1">
    <location>
        <position position="1"/>
    </location>
</feature>
<keyword evidence="2" id="KW-1185">Reference proteome</keyword>
<comment type="caution">
    <text evidence="1">The sequence shown here is derived from an EMBL/GenBank/DDBJ whole genome shotgun (WGS) entry which is preliminary data.</text>
</comment>
<protein>
    <submittedName>
        <fullName evidence="1">9085_t:CDS:1</fullName>
    </submittedName>
</protein>
<dbReference type="EMBL" id="CAJVPM010005810">
    <property type="protein sequence ID" value="CAG8528218.1"/>
    <property type="molecule type" value="Genomic_DNA"/>
</dbReference>